<accession>A0AAV1QVF7</accession>
<keyword evidence="3" id="KW-1185">Reference proteome</keyword>
<evidence type="ECO:0000313" key="2">
    <source>
        <dbReference type="EMBL" id="CAK7324785.1"/>
    </source>
</evidence>
<dbReference type="EMBL" id="CAWUPB010000679">
    <property type="protein sequence ID" value="CAK7324785.1"/>
    <property type="molecule type" value="Genomic_DNA"/>
</dbReference>
<protein>
    <submittedName>
        <fullName evidence="2">Uncharacterized protein</fullName>
    </submittedName>
</protein>
<reference evidence="2 3" key="1">
    <citation type="submission" date="2024-01" db="EMBL/GenBank/DDBJ databases">
        <authorList>
            <person name="Waweru B."/>
        </authorList>
    </citation>
    <scope>NUCLEOTIDE SEQUENCE [LARGE SCALE GENOMIC DNA]</scope>
</reference>
<proteinExistence type="predicted"/>
<dbReference type="Proteomes" id="UP001314170">
    <property type="component" value="Unassembled WGS sequence"/>
</dbReference>
<evidence type="ECO:0000256" key="1">
    <source>
        <dbReference type="SAM" id="MobiDB-lite"/>
    </source>
</evidence>
<dbReference type="AlphaFoldDB" id="A0AAV1QVF7"/>
<organism evidence="2 3">
    <name type="scientific">Dovyalis caffra</name>
    <dbReference type="NCBI Taxonomy" id="77055"/>
    <lineage>
        <taxon>Eukaryota</taxon>
        <taxon>Viridiplantae</taxon>
        <taxon>Streptophyta</taxon>
        <taxon>Embryophyta</taxon>
        <taxon>Tracheophyta</taxon>
        <taxon>Spermatophyta</taxon>
        <taxon>Magnoliopsida</taxon>
        <taxon>eudicotyledons</taxon>
        <taxon>Gunneridae</taxon>
        <taxon>Pentapetalae</taxon>
        <taxon>rosids</taxon>
        <taxon>fabids</taxon>
        <taxon>Malpighiales</taxon>
        <taxon>Salicaceae</taxon>
        <taxon>Flacourtieae</taxon>
        <taxon>Dovyalis</taxon>
    </lineage>
</organism>
<sequence>MKPKLNQRRLINIDQYVAVAEEPAGGETQQDPLTSRGLPHSSEVSKLGLNK</sequence>
<feature type="region of interest" description="Disordered" evidence="1">
    <location>
        <begin position="21"/>
        <end position="51"/>
    </location>
</feature>
<comment type="caution">
    <text evidence="2">The sequence shown here is derived from an EMBL/GenBank/DDBJ whole genome shotgun (WGS) entry which is preliminary data.</text>
</comment>
<evidence type="ECO:0000313" key="3">
    <source>
        <dbReference type="Proteomes" id="UP001314170"/>
    </source>
</evidence>
<name>A0AAV1QVF7_9ROSI</name>
<feature type="non-terminal residue" evidence="2">
    <location>
        <position position="51"/>
    </location>
</feature>
<gene>
    <name evidence="2" type="ORF">DCAF_LOCUS2451</name>
</gene>